<proteinExistence type="predicted"/>
<keyword evidence="1" id="KW-0812">Transmembrane</keyword>
<feature type="transmembrane region" description="Helical" evidence="1">
    <location>
        <begin position="117"/>
        <end position="139"/>
    </location>
</feature>
<feature type="transmembrane region" description="Helical" evidence="1">
    <location>
        <begin position="72"/>
        <end position="92"/>
    </location>
</feature>
<sequence length="364" mass="40146">MVDGTQTCYNCGAKVPISAKFCTKCGADLRMKEQSYSQNVDQDKQGNSDALKLKKDERAAISRPLSQKTHRILMRIGSIFLAAALLCLAFNAKNTNDLINNSFASTTRQWVNQTHSVWPILVVLVGSFVAVAILSFACFNRRDARFTFVSFLFSITAVTLMGFANQELTTNRLYEAVQTLATDRLSGSKQLFTFSYDHYLSNFDETDTAYSCGVYTFEKDGTLLVNAESIASNQKQTPQDAAEVYKKNEGLSTEGAADDKGTWRVSKGVLFLNYGHYNIVAAITIPYVLDGSGGFGLNTMTPKIAGHKFDAMQLSCAGYDFKTSANPDGKLSITDDEGTYDLKGDAHHQGAREFTLYWPQPLVK</sequence>
<dbReference type="Proteomes" id="UP000032552">
    <property type="component" value="Unassembled WGS sequence"/>
</dbReference>
<dbReference type="RefSeq" id="WP_045624717.1">
    <property type="nucleotide sequence ID" value="NZ_BAYM01000008.1"/>
</dbReference>
<feature type="transmembrane region" description="Helical" evidence="1">
    <location>
        <begin position="146"/>
        <end position="164"/>
    </location>
</feature>
<gene>
    <name evidence="2" type="ORF">LC0644_0076</name>
</gene>
<dbReference type="AlphaFoldDB" id="A0A0C9Q6J4"/>
<keyword evidence="1" id="KW-0472">Membrane</keyword>
<accession>A0A0C9Q6J4</accession>
<dbReference type="InterPro" id="IPR038587">
    <property type="entry name" value="Ribosomal_eL40_sf"/>
</dbReference>
<organism evidence="2 3">
    <name type="scientific">Lacticaseibacillus paracasei NRIC 0644</name>
    <dbReference type="NCBI Taxonomy" id="1435038"/>
    <lineage>
        <taxon>Bacteria</taxon>
        <taxon>Bacillati</taxon>
        <taxon>Bacillota</taxon>
        <taxon>Bacilli</taxon>
        <taxon>Lactobacillales</taxon>
        <taxon>Lactobacillaceae</taxon>
        <taxon>Lacticaseibacillus</taxon>
    </lineage>
</organism>
<evidence type="ECO:0000256" key="1">
    <source>
        <dbReference type="SAM" id="Phobius"/>
    </source>
</evidence>
<comment type="caution">
    <text evidence="2">The sequence shown here is derived from an EMBL/GenBank/DDBJ whole genome shotgun (WGS) entry which is preliminary data.</text>
</comment>
<name>A0A0C9Q6J4_LACPA</name>
<keyword evidence="1" id="KW-1133">Transmembrane helix</keyword>
<dbReference type="EMBL" id="BAYM01000008">
    <property type="protein sequence ID" value="GAN35487.1"/>
    <property type="molecule type" value="Genomic_DNA"/>
</dbReference>
<protein>
    <submittedName>
        <fullName evidence="2">Uncharacterized protein</fullName>
    </submittedName>
</protein>
<dbReference type="Gene3D" id="4.10.1060.50">
    <property type="match status" value="1"/>
</dbReference>
<evidence type="ECO:0000313" key="2">
    <source>
        <dbReference type="EMBL" id="GAN35487.1"/>
    </source>
</evidence>
<evidence type="ECO:0000313" key="3">
    <source>
        <dbReference type="Proteomes" id="UP000032552"/>
    </source>
</evidence>
<reference evidence="3" key="1">
    <citation type="submission" date="2014-05" db="EMBL/GenBank/DDBJ databases">
        <title>Whole genome sequencing of Lactobacillus casei NRIC0644.</title>
        <authorList>
            <person name="Atarashi H."/>
            <person name="Yoshida Y."/>
            <person name="Fujimura S."/>
            <person name="Tanaka N."/>
            <person name="Shiwa Y."/>
            <person name="Yoshikawa H."/>
            <person name="Okada S."/>
            <person name="Nakagawa J."/>
        </authorList>
    </citation>
    <scope>NUCLEOTIDE SEQUENCE [LARGE SCALE GENOMIC DNA]</scope>
    <source>
        <strain evidence="3">NRIC0644</strain>
    </source>
</reference>